<name>A0A418W5J4_9SPHN</name>
<dbReference type="PANTHER" id="PTHR43798">
    <property type="entry name" value="MONOACYLGLYCEROL LIPASE"/>
    <property type="match status" value="1"/>
</dbReference>
<dbReference type="SUPFAM" id="SSF53474">
    <property type="entry name" value="alpha/beta-Hydrolases"/>
    <property type="match status" value="1"/>
</dbReference>
<dbReference type="Proteomes" id="UP000286100">
    <property type="component" value="Unassembled WGS sequence"/>
</dbReference>
<sequence>MRQTSKLLVVIVAASFLLGWRTQASSEEPVTSPQHAAQAIALKACSLPDIARAAQCGSISLPEHPGKPHARQIAVAVAILPARNGRALPDPIVVLMGGPGESAIDAAAVHDRRLGRLLDDRDLLLIDQRGTGRSAALPCELVPNGDVLPLLADIFPTTAVAQCVKNLRSQADLTQYGYPNFARDVEQVRRALGYGKLNLFGGSYGTRALQVYLREYPENVRTAYLGSVIPIDIATPATMAATADGELERLFAVCAENAACARAYPALRGEFASLLGRLDRGEVRVSLPGRPGRHVLHRGPVAAWVRSRLYRPSSAAELPWAIHRAYGGDWQPIVDGVLASAHPDLSFGSFFAITCNEDVRFLPQKRDQSGAAGFLGDYRVRQQQAACRSWPSSPLPSGYRQPVRSNVPSLFVTGENDGGSPVWFTDHAALGFSNGAVLLAPGQGHTEWSDCISRRYEALVESGEMAGLRRQACPAVPRPPFKIG</sequence>
<reference evidence="6 7" key="1">
    <citation type="submission" date="2018-09" db="EMBL/GenBank/DDBJ databases">
        <authorList>
            <person name="Zhu H."/>
        </authorList>
    </citation>
    <scope>NUCLEOTIDE SEQUENCE [LARGE SCALE GENOMIC DNA]</scope>
    <source>
        <strain evidence="6 7">K2R01-6</strain>
    </source>
</reference>
<dbReference type="GO" id="GO:0006508">
    <property type="term" value="P:proteolysis"/>
    <property type="evidence" value="ECO:0007669"/>
    <property type="project" value="InterPro"/>
</dbReference>
<dbReference type="InterPro" id="IPR002410">
    <property type="entry name" value="Peptidase_S33"/>
</dbReference>
<organism evidence="6 7">
    <name type="scientific">Sphingomonas cavernae</name>
    <dbReference type="NCBI Taxonomy" id="2320861"/>
    <lineage>
        <taxon>Bacteria</taxon>
        <taxon>Pseudomonadati</taxon>
        <taxon>Pseudomonadota</taxon>
        <taxon>Alphaproteobacteria</taxon>
        <taxon>Sphingomonadales</taxon>
        <taxon>Sphingomonadaceae</taxon>
        <taxon>Sphingomonas</taxon>
    </lineage>
</organism>
<evidence type="ECO:0000256" key="2">
    <source>
        <dbReference type="ARBA" id="ARBA00022801"/>
    </source>
</evidence>
<feature type="signal peptide" evidence="3">
    <location>
        <begin position="1"/>
        <end position="26"/>
    </location>
</feature>
<evidence type="ECO:0000256" key="3">
    <source>
        <dbReference type="SAM" id="SignalP"/>
    </source>
</evidence>
<proteinExistence type="inferred from homology"/>
<dbReference type="GO" id="GO:0016020">
    <property type="term" value="C:membrane"/>
    <property type="evidence" value="ECO:0007669"/>
    <property type="project" value="TreeGrafter"/>
</dbReference>
<gene>
    <name evidence="6" type="ORF">D3876_15310</name>
</gene>
<feature type="domain" description="AB hydrolase-1" evidence="4">
    <location>
        <begin position="91"/>
        <end position="228"/>
    </location>
</feature>
<dbReference type="Pfam" id="PF08386">
    <property type="entry name" value="Abhydrolase_4"/>
    <property type="match status" value="1"/>
</dbReference>
<evidence type="ECO:0000313" key="6">
    <source>
        <dbReference type="EMBL" id="RJF85320.1"/>
    </source>
</evidence>
<evidence type="ECO:0000313" key="7">
    <source>
        <dbReference type="Proteomes" id="UP000286100"/>
    </source>
</evidence>
<dbReference type="PANTHER" id="PTHR43798:SF27">
    <property type="entry name" value="HYDROLASE ALPHA_BETA HYDROLASE FOLD FAMILY"/>
    <property type="match status" value="1"/>
</dbReference>
<protein>
    <submittedName>
        <fullName evidence="6">Alpha/beta fold hydrolase</fullName>
    </submittedName>
</protein>
<comment type="caution">
    <text evidence="6">The sequence shown here is derived from an EMBL/GenBank/DDBJ whole genome shotgun (WGS) entry which is preliminary data.</text>
</comment>
<comment type="similarity">
    <text evidence="1">Belongs to the peptidase S33 family.</text>
</comment>
<dbReference type="Pfam" id="PF00561">
    <property type="entry name" value="Abhydrolase_1"/>
    <property type="match status" value="1"/>
</dbReference>
<dbReference type="InterPro" id="IPR000073">
    <property type="entry name" value="AB_hydrolase_1"/>
</dbReference>
<feature type="chain" id="PRO_5019307528" evidence="3">
    <location>
        <begin position="27"/>
        <end position="484"/>
    </location>
</feature>
<dbReference type="PRINTS" id="PR00793">
    <property type="entry name" value="PROAMNOPTASE"/>
</dbReference>
<keyword evidence="7" id="KW-1185">Reference proteome</keyword>
<evidence type="ECO:0000259" key="4">
    <source>
        <dbReference type="Pfam" id="PF00561"/>
    </source>
</evidence>
<feature type="domain" description="Peptidase S33 tripeptidyl aminopeptidase-like C-terminal" evidence="5">
    <location>
        <begin position="375"/>
        <end position="465"/>
    </location>
</feature>
<evidence type="ECO:0000259" key="5">
    <source>
        <dbReference type="Pfam" id="PF08386"/>
    </source>
</evidence>
<accession>A0A418W5J4</accession>
<keyword evidence="2 6" id="KW-0378">Hydrolase</keyword>
<dbReference type="Gene3D" id="3.40.50.1820">
    <property type="entry name" value="alpha/beta hydrolase"/>
    <property type="match status" value="1"/>
</dbReference>
<dbReference type="InterPro" id="IPR050266">
    <property type="entry name" value="AB_hydrolase_sf"/>
</dbReference>
<dbReference type="EMBL" id="QYUM01000004">
    <property type="protein sequence ID" value="RJF85320.1"/>
    <property type="molecule type" value="Genomic_DNA"/>
</dbReference>
<keyword evidence="3" id="KW-0732">Signal</keyword>
<dbReference type="InterPro" id="IPR029058">
    <property type="entry name" value="AB_hydrolase_fold"/>
</dbReference>
<evidence type="ECO:0000256" key="1">
    <source>
        <dbReference type="ARBA" id="ARBA00010088"/>
    </source>
</evidence>
<dbReference type="InterPro" id="IPR013595">
    <property type="entry name" value="Pept_S33_TAP-like_C"/>
</dbReference>
<dbReference type="GO" id="GO:0008233">
    <property type="term" value="F:peptidase activity"/>
    <property type="evidence" value="ECO:0007669"/>
    <property type="project" value="InterPro"/>
</dbReference>
<dbReference type="AlphaFoldDB" id="A0A418W5J4"/>